<dbReference type="EMBL" id="BARS01034838">
    <property type="protein sequence ID" value="GAG26523.1"/>
    <property type="molecule type" value="Genomic_DNA"/>
</dbReference>
<sequence length="113" mass="12413">MSIVWIDMLSDDTSAAAGPSARIIDDPRVRHFHDPEKRAGKAIAESLGSEDAVAWDTYLFYASGSEWTDGPPAPIDWVHQLPSSWADPARFHTGDDLVEELHKAMKSLTGPQP</sequence>
<comment type="caution">
    <text evidence="1">The sequence shown here is derived from an EMBL/GenBank/DDBJ whole genome shotgun (WGS) entry which is preliminary data.</text>
</comment>
<dbReference type="AlphaFoldDB" id="X0WPU2"/>
<name>X0WPU2_9ZZZZ</name>
<proteinExistence type="predicted"/>
<evidence type="ECO:0000313" key="1">
    <source>
        <dbReference type="EMBL" id="GAG26523.1"/>
    </source>
</evidence>
<protein>
    <submittedName>
        <fullName evidence="1">Uncharacterized protein</fullName>
    </submittedName>
</protein>
<organism evidence="1">
    <name type="scientific">marine sediment metagenome</name>
    <dbReference type="NCBI Taxonomy" id="412755"/>
    <lineage>
        <taxon>unclassified sequences</taxon>
        <taxon>metagenomes</taxon>
        <taxon>ecological metagenomes</taxon>
    </lineage>
</organism>
<gene>
    <name evidence="1" type="ORF">S01H1_53773</name>
</gene>
<reference evidence="1" key="1">
    <citation type="journal article" date="2014" name="Front. Microbiol.">
        <title>High frequency of phylogenetically diverse reductive dehalogenase-homologous genes in deep subseafloor sedimentary metagenomes.</title>
        <authorList>
            <person name="Kawai M."/>
            <person name="Futagami T."/>
            <person name="Toyoda A."/>
            <person name="Takaki Y."/>
            <person name="Nishi S."/>
            <person name="Hori S."/>
            <person name="Arai W."/>
            <person name="Tsubouchi T."/>
            <person name="Morono Y."/>
            <person name="Uchiyama I."/>
            <person name="Ito T."/>
            <person name="Fujiyama A."/>
            <person name="Inagaki F."/>
            <person name="Takami H."/>
        </authorList>
    </citation>
    <scope>NUCLEOTIDE SEQUENCE</scope>
    <source>
        <strain evidence="1">Expedition CK06-06</strain>
    </source>
</reference>
<accession>X0WPU2</accession>